<keyword evidence="3" id="KW-1185">Reference proteome</keyword>
<dbReference type="Proteomes" id="UP000070054">
    <property type="component" value="Unassembled WGS sequence"/>
</dbReference>
<reference evidence="2 3" key="1">
    <citation type="submission" date="2014-02" db="EMBL/GenBank/DDBJ databases">
        <title>The genome sequence of Colletotrichum nymphaeae SA-01.</title>
        <authorList>
            <person name="Baroncelli R."/>
            <person name="Thon M.R."/>
        </authorList>
    </citation>
    <scope>NUCLEOTIDE SEQUENCE [LARGE SCALE GENOMIC DNA]</scope>
    <source>
        <strain evidence="2 3">SA-01</strain>
    </source>
</reference>
<accession>A0A135URL7</accession>
<sequence>MFEFSDKQELRRRYGKGHDQVQSTGAPQTGSLKNQPTPLSAASWSKIGALYLSADCTSIRGARPARDAHRRYLPGEVQAESYLQPGTYQLVQVDAVAEQCQSNRRIPPSVSLLSPPPL</sequence>
<evidence type="ECO:0000313" key="2">
    <source>
        <dbReference type="EMBL" id="KXH63002.1"/>
    </source>
</evidence>
<evidence type="ECO:0000256" key="1">
    <source>
        <dbReference type="SAM" id="MobiDB-lite"/>
    </source>
</evidence>
<proteinExistence type="predicted"/>
<name>A0A135URL7_9PEZI</name>
<protein>
    <submittedName>
        <fullName evidence="2">Uncharacterized protein</fullName>
    </submittedName>
</protein>
<dbReference type="EMBL" id="JEMN01000247">
    <property type="protein sequence ID" value="KXH63002.1"/>
    <property type="molecule type" value="Genomic_DNA"/>
</dbReference>
<feature type="compositionally biased region" description="Basic and acidic residues" evidence="1">
    <location>
        <begin position="1"/>
        <end position="19"/>
    </location>
</feature>
<feature type="region of interest" description="Disordered" evidence="1">
    <location>
        <begin position="1"/>
        <end position="39"/>
    </location>
</feature>
<gene>
    <name evidence="2" type="ORF">CNYM01_09743</name>
</gene>
<organism evidence="2 3">
    <name type="scientific">Colletotrichum nymphaeae SA-01</name>
    <dbReference type="NCBI Taxonomy" id="1460502"/>
    <lineage>
        <taxon>Eukaryota</taxon>
        <taxon>Fungi</taxon>
        <taxon>Dikarya</taxon>
        <taxon>Ascomycota</taxon>
        <taxon>Pezizomycotina</taxon>
        <taxon>Sordariomycetes</taxon>
        <taxon>Hypocreomycetidae</taxon>
        <taxon>Glomerellales</taxon>
        <taxon>Glomerellaceae</taxon>
        <taxon>Colletotrichum</taxon>
        <taxon>Colletotrichum acutatum species complex</taxon>
    </lineage>
</organism>
<dbReference type="AlphaFoldDB" id="A0A135URL7"/>
<comment type="caution">
    <text evidence="2">The sequence shown here is derived from an EMBL/GenBank/DDBJ whole genome shotgun (WGS) entry which is preliminary data.</text>
</comment>
<feature type="compositionally biased region" description="Polar residues" evidence="1">
    <location>
        <begin position="20"/>
        <end position="39"/>
    </location>
</feature>
<evidence type="ECO:0000313" key="3">
    <source>
        <dbReference type="Proteomes" id="UP000070054"/>
    </source>
</evidence>